<protein>
    <submittedName>
        <fullName evidence="1">Uncharacterized protein</fullName>
    </submittedName>
</protein>
<name>A0ABC8BY11_9ACTN</name>
<dbReference type="KEGG" id="kab:B7C62_24965"/>
<keyword evidence="2" id="KW-1185">Reference proteome</keyword>
<accession>A0ABC8BY11</accession>
<gene>
    <name evidence="1" type="ORF">B7C62_24965</name>
</gene>
<proteinExistence type="predicted"/>
<dbReference type="AlphaFoldDB" id="A0ABC8BY11"/>
<organism evidence="1 2">
    <name type="scientific">Kitasatospora albolonga</name>
    <dbReference type="NCBI Taxonomy" id="68173"/>
    <lineage>
        <taxon>Bacteria</taxon>
        <taxon>Bacillati</taxon>
        <taxon>Actinomycetota</taxon>
        <taxon>Actinomycetes</taxon>
        <taxon>Kitasatosporales</taxon>
        <taxon>Streptomycetaceae</taxon>
        <taxon>Kitasatospora</taxon>
    </lineage>
</organism>
<evidence type="ECO:0000313" key="2">
    <source>
        <dbReference type="Proteomes" id="UP000192251"/>
    </source>
</evidence>
<dbReference type="Proteomes" id="UP000192251">
    <property type="component" value="Chromosome"/>
</dbReference>
<dbReference type="EMBL" id="CP020563">
    <property type="protein sequence ID" value="ARF75131.1"/>
    <property type="molecule type" value="Genomic_DNA"/>
</dbReference>
<sequence length="135" mass="14820">MTPPLRHPRPGLTWDWWAVDARGFLVQFSDGPAPEHLLAHAERVDAAAAWADEHRPTWFNGPPSPVHAFTCTGELPVYTRNGVPDSPLHLSDAPAVIAEVAALVELRRAVGDTWTVRLDEGWVQGAIKVSGPYQE</sequence>
<reference evidence="1 2" key="1">
    <citation type="submission" date="2017-04" db="EMBL/GenBank/DDBJ databases">
        <title>The complete genome sequence of Streptomyces albolongus YIM 101047, the producer of novel bafilomycins and novel odoriferous sesquiterpenoids.</title>
        <authorList>
            <person name="Yin M."/>
            <person name="Jiang Y."/>
        </authorList>
    </citation>
    <scope>NUCLEOTIDE SEQUENCE [LARGE SCALE GENOMIC DNA]</scope>
    <source>
        <strain evidence="1 2">YIM 101047</strain>
    </source>
</reference>
<evidence type="ECO:0000313" key="1">
    <source>
        <dbReference type="EMBL" id="ARF75131.1"/>
    </source>
</evidence>